<dbReference type="HAMAP" id="MF_01416">
    <property type="entry name" value="ATP_synth_delta_bact"/>
    <property type="match status" value="1"/>
</dbReference>
<reference evidence="10" key="1">
    <citation type="submission" date="2016-05" db="EMBL/GenBank/DDBJ databases">
        <title>Comparative genomics of biotechnologically important yeasts.</title>
        <authorList>
            <consortium name="DOE Joint Genome Institute"/>
            <person name="Riley R."/>
            <person name="Haridas S."/>
            <person name="Wolfe K.H."/>
            <person name="Lopes M.R."/>
            <person name="Hittinger C.T."/>
            <person name="Goker M."/>
            <person name="Salamov A."/>
            <person name="Wisecaver J."/>
            <person name="Long T.M."/>
            <person name="Aerts A.L."/>
            <person name="Barry K."/>
            <person name="Choi C."/>
            <person name="Clum A."/>
            <person name="Coughlan A.Y."/>
            <person name="Deshpande S."/>
            <person name="Douglass A.P."/>
            <person name="Hanson S.J."/>
            <person name="Klenk H.-P."/>
            <person name="Labutti K."/>
            <person name="Lapidus A."/>
            <person name="Lindquist E."/>
            <person name="Lipzen A."/>
            <person name="Meier-Kolthoff J.P."/>
            <person name="Ohm R.A."/>
            <person name="Otillar R.P."/>
            <person name="Pangilinan J."/>
            <person name="Peng Y."/>
            <person name="Rokas A."/>
            <person name="Rosa C.A."/>
            <person name="Scheuner C."/>
            <person name="Sibirny A.A."/>
            <person name="Slot J.C."/>
            <person name="Stielow J.B."/>
            <person name="Sun H."/>
            <person name="Kurtzman C.P."/>
            <person name="Blackwell M."/>
            <person name="Grigoriev I.V."/>
            <person name="Jeffries T.W."/>
        </authorList>
    </citation>
    <scope>NUCLEOTIDE SEQUENCE [LARGE SCALE GENOMIC DNA]</scope>
    <source>
        <strain evidence="10">NRRL Y-2460</strain>
    </source>
</reference>
<dbReference type="EMBL" id="KV454013">
    <property type="protein sequence ID" value="ODV95842.1"/>
    <property type="molecule type" value="Genomic_DNA"/>
</dbReference>
<dbReference type="OrthoDB" id="1262810at2759"/>
<dbReference type="InterPro" id="IPR000711">
    <property type="entry name" value="ATPase_OSCP/dsu"/>
</dbReference>
<keyword evidence="7" id="KW-0472">Membrane</keyword>
<keyword evidence="4" id="KW-0813">Transport</keyword>
<evidence type="ECO:0000256" key="7">
    <source>
        <dbReference type="ARBA" id="ARBA00023136"/>
    </source>
</evidence>
<dbReference type="NCBIfam" id="TIGR01145">
    <property type="entry name" value="ATP_synt_delta"/>
    <property type="match status" value="1"/>
</dbReference>
<evidence type="ECO:0000256" key="3">
    <source>
        <dbReference type="ARBA" id="ARBA00014723"/>
    </source>
</evidence>
<organism evidence="9 10">
    <name type="scientific">Pachysolen tannophilus NRRL Y-2460</name>
    <dbReference type="NCBI Taxonomy" id="669874"/>
    <lineage>
        <taxon>Eukaryota</taxon>
        <taxon>Fungi</taxon>
        <taxon>Dikarya</taxon>
        <taxon>Ascomycota</taxon>
        <taxon>Saccharomycotina</taxon>
        <taxon>Pichiomycetes</taxon>
        <taxon>Pachysolenaceae</taxon>
        <taxon>Pachysolen</taxon>
    </lineage>
</organism>
<evidence type="ECO:0000256" key="5">
    <source>
        <dbReference type="ARBA" id="ARBA00022781"/>
    </source>
</evidence>
<keyword evidence="8" id="KW-0066">ATP synthesis</keyword>
<dbReference type="GO" id="GO:0005743">
    <property type="term" value="C:mitochondrial inner membrane"/>
    <property type="evidence" value="ECO:0007669"/>
    <property type="project" value="EnsemblFungi"/>
</dbReference>
<evidence type="ECO:0000256" key="6">
    <source>
        <dbReference type="ARBA" id="ARBA00023065"/>
    </source>
</evidence>
<dbReference type="InterPro" id="IPR026015">
    <property type="entry name" value="ATP_synth_OSCP/delta_N_sf"/>
</dbReference>
<accession>A0A1E4TVQ9</accession>
<dbReference type="PRINTS" id="PR00125">
    <property type="entry name" value="ATPASEDELTA"/>
</dbReference>
<dbReference type="AlphaFoldDB" id="A0A1E4TVQ9"/>
<keyword evidence="10" id="KW-1185">Reference proteome</keyword>
<sequence>MMASRMFIRSMATASKSVKPPVQLFGLDGTYASALYTAAAKDSTIEKAATSIQSLTQLLSGDKSTSHTLSNPALSADDRKIVVDTLSSKVQLDSTVVNLLKVLAENNRLSLLPGISKQFSVLNDAHKGVVEAIVTSTKPLDSKILKRLSTAIQDSKYVGQGKTLKIKNEVDPEILGGLVVEIADNTVDLSVSSKIAKLNKILNESI</sequence>
<evidence type="ECO:0000256" key="4">
    <source>
        <dbReference type="ARBA" id="ARBA00022448"/>
    </source>
</evidence>
<evidence type="ECO:0000256" key="1">
    <source>
        <dbReference type="ARBA" id="ARBA00004370"/>
    </source>
</evidence>
<protein>
    <recommendedName>
        <fullName evidence="3">ATP synthase subunit 5, mitochondrial</fullName>
    </recommendedName>
</protein>
<dbReference type="STRING" id="669874.A0A1E4TVQ9"/>
<evidence type="ECO:0000256" key="8">
    <source>
        <dbReference type="ARBA" id="ARBA00023310"/>
    </source>
</evidence>
<proteinExistence type="inferred from homology"/>
<keyword evidence="5" id="KW-0375">Hydrogen ion transport</keyword>
<dbReference type="GO" id="GO:0045259">
    <property type="term" value="C:proton-transporting ATP synthase complex"/>
    <property type="evidence" value="ECO:0007669"/>
    <property type="project" value="EnsemblFungi"/>
</dbReference>
<evidence type="ECO:0000256" key="2">
    <source>
        <dbReference type="ARBA" id="ARBA00007046"/>
    </source>
</evidence>
<dbReference type="Proteomes" id="UP000094236">
    <property type="component" value="Unassembled WGS sequence"/>
</dbReference>
<name>A0A1E4TVQ9_PACTA</name>
<comment type="similarity">
    <text evidence="2">Belongs to the ATPase delta chain family.</text>
</comment>
<keyword evidence="6" id="KW-0406">Ion transport</keyword>
<dbReference type="PANTHER" id="PTHR11910">
    <property type="entry name" value="ATP SYNTHASE DELTA CHAIN"/>
    <property type="match status" value="1"/>
</dbReference>
<evidence type="ECO:0000313" key="10">
    <source>
        <dbReference type="Proteomes" id="UP000094236"/>
    </source>
</evidence>
<dbReference type="Gene3D" id="1.10.520.20">
    <property type="entry name" value="N-terminal domain of the delta subunit of the F1F0-ATP synthase"/>
    <property type="match status" value="1"/>
</dbReference>
<dbReference type="GO" id="GO:0046933">
    <property type="term" value="F:proton-transporting ATP synthase activity, rotational mechanism"/>
    <property type="evidence" value="ECO:0007669"/>
    <property type="project" value="EnsemblFungi"/>
</dbReference>
<evidence type="ECO:0000313" key="9">
    <source>
        <dbReference type="EMBL" id="ODV95842.1"/>
    </source>
</evidence>
<dbReference type="SUPFAM" id="SSF47928">
    <property type="entry name" value="N-terminal domain of the delta subunit of the F1F0-ATP synthase"/>
    <property type="match status" value="1"/>
</dbReference>
<gene>
    <name evidence="9" type="ORF">PACTADRAFT_49287</name>
</gene>
<dbReference type="Pfam" id="PF00213">
    <property type="entry name" value="OSCP"/>
    <property type="match status" value="1"/>
</dbReference>
<comment type="subcellular location">
    <subcellularLocation>
        <location evidence="1">Membrane</location>
    </subcellularLocation>
</comment>